<gene>
    <name evidence="1" type="ORF">Scep_014725</name>
</gene>
<dbReference type="EMBL" id="JBBNAG010000006">
    <property type="protein sequence ID" value="KAK9125879.1"/>
    <property type="molecule type" value="Genomic_DNA"/>
</dbReference>
<protein>
    <submittedName>
        <fullName evidence="1">Uncharacterized protein</fullName>
    </submittedName>
</protein>
<dbReference type="AlphaFoldDB" id="A0AAP0J1T0"/>
<accession>A0AAP0J1T0</accession>
<keyword evidence="2" id="KW-1185">Reference proteome</keyword>
<sequence>MKKKSEAADLGATAPPQRQVKFRYPHHGRCAGSIVPPQRHSQKGQFLSIFRVLNLFLLDQNTPLYMVKRDKVQDLLLWRTKKNM</sequence>
<evidence type="ECO:0000313" key="2">
    <source>
        <dbReference type="Proteomes" id="UP001419268"/>
    </source>
</evidence>
<organism evidence="1 2">
    <name type="scientific">Stephania cephalantha</name>
    <dbReference type="NCBI Taxonomy" id="152367"/>
    <lineage>
        <taxon>Eukaryota</taxon>
        <taxon>Viridiplantae</taxon>
        <taxon>Streptophyta</taxon>
        <taxon>Embryophyta</taxon>
        <taxon>Tracheophyta</taxon>
        <taxon>Spermatophyta</taxon>
        <taxon>Magnoliopsida</taxon>
        <taxon>Ranunculales</taxon>
        <taxon>Menispermaceae</taxon>
        <taxon>Menispermoideae</taxon>
        <taxon>Cissampelideae</taxon>
        <taxon>Stephania</taxon>
    </lineage>
</organism>
<evidence type="ECO:0000313" key="1">
    <source>
        <dbReference type="EMBL" id="KAK9125879.1"/>
    </source>
</evidence>
<proteinExistence type="predicted"/>
<dbReference type="Proteomes" id="UP001419268">
    <property type="component" value="Unassembled WGS sequence"/>
</dbReference>
<name>A0AAP0J1T0_9MAGN</name>
<comment type="caution">
    <text evidence="1">The sequence shown here is derived from an EMBL/GenBank/DDBJ whole genome shotgun (WGS) entry which is preliminary data.</text>
</comment>
<reference evidence="1 2" key="1">
    <citation type="submission" date="2024-01" db="EMBL/GenBank/DDBJ databases">
        <title>Genome assemblies of Stephania.</title>
        <authorList>
            <person name="Yang L."/>
        </authorList>
    </citation>
    <scope>NUCLEOTIDE SEQUENCE [LARGE SCALE GENOMIC DNA]</scope>
    <source>
        <strain evidence="1">JXDWG</strain>
        <tissue evidence="1">Leaf</tissue>
    </source>
</reference>